<evidence type="ECO:0000313" key="3">
    <source>
        <dbReference type="EMBL" id="CAK9055720.1"/>
    </source>
</evidence>
<evidence type="ECO:0000256" key="2">
    <source>
        <dbReference type="SAM" id="MobiDB-lite"/>
    </source>
</evidence>
<name>A0ABP0MW39_9DINO</name>
<dbReference type="PANTHER" id="PTHR32385:SF15">
    <property type="entry name" value="INOSITOL PHOSPHOCERAMIDE MANNOSYLTRANSFERASE 1"/>
    <property type="match status" value="1"/>
</dbReference>
<keyword evidence="1" id="KW-0808">Transferase</keyword>
<dbReference type="InterPro" id="IPR029044">
    <property type="entry name" value="Nucleotide-diphossugar_trans"/>
</dbReference>
<dbReference type="Pfam" id="PF04488">
    <property type="entry name" value="Gly_transf_sug"/>
    <property type="match status" value="1"/>
</dbReference>
<dbReference type="Proteomes" id="UP001642464">
    <property type="component" value="Unassembled WGS sequence"/>
</dbReference>
<feature type="compositionally biased region" description="Acidic residues" evidence="2">
    <location>
        <begin position="67"/>
        <end position="87"/>
    </location>
</feature>
<gene>
    <name evidence="3" type="ORF">SCF082_LOCUS30087</name>
</gene>
<dbReference type="InterPro" id="IPR051706">
    <property type="entry name" value="Glycosyltransferase_domain"/>
</dbReference>
<dbReference type="InterPro" id="IPR007577">
    <property type="entry name" value="GlycoTrfase_DXD_sugar-bd_CS"/>
</dbReference>
<evidence type="ECO:0000313" key="4">
    <source>
        <dbReference type="Proteomes" id="UP001642464"/>
    </source>
</evidence>
<dbReference type="EMBL" id="CAXAMM010024658">
    <property type="protein sequence ID" value="CAK9055720.1"/>
    <property type="molecule type" value="Genomic_DNA"/>
</dbReference>
<feature type="region of interest" description="Disordered" evidence="2">
    <location>
        <begin position="60"/>
        <end position="115"/>
    </location>
</feature>
<dbReference type="SUPFAM" id="SSF53448">
    <property type="entry name" value="Nucleotide-diphospho-sugar transferases"/>
    <property type="match status" value="1"/>
</dbReference>
<sequence>MAKPGKRAWCLLRGQEVAMLTLWLLCLLSLWRLWRTAQSGTLPGSAGSAQILRGWKSKDTRMLQKDDGDEEDEDEEDDDLESEDEQDEPKAKVTQSGQWPLANLTPAADKEDDPESFQNAECNLFTLWEYPHGAPEYVRLNIESWRRHSHGRCAEPIFLNEKNIHQYIPDLPEEYFKIPYQAARSDVVRYAVIYHNGGIYMDTDFLVQEDLDPVIDVLNMDLVSYSGNNPRGKECPPDFSSNFLGGRKGSTFHKTVYEAQIKKMQKYCPASQKGKPVNGKEVFCCFAEPDVKCDVPWASIGEGVSHGELRRMRQDGEEFTSYCFAGDQSFVPADMEGVLLHAPLLADATNRFDRNGVKNPFGRIAYHLFNSMTSLQTWSCKRLSSNDTFIGSLYMRSFTNGAGAQLVTGKYADAFRTKYPEFNEQNRLDAIVPCVIKNPFAKLALLPTPSGRSNGKCNIFSIAPPVPDDIPNALELNVQSWQKHTKDVCNEPILVNDSNVKKLIPDLPQEYFRLPGPQEKLDFIRHGLIYHQGGMVLQWDVVFLRDMSRVIKQISKHDLVSSAERKQGERTSCGDDWQVLFTAGKQGSRFHGAVWQAAKDAVSSHCPLSDKDKEKLCCFDGQHQCHIPGGSLGSLSIQIKKEYEGDDQEMTSYCYSEAESFRPAFFQQILDHTPSMKKGDARFKSEHRRSLLEALALFIPISMAEDLSCRDLFNNEKVIGAVYSASFAVDSSEDVLPCKRRVMIRKLVDSLIPPQGPRECHVFSLQLDREPVAAKLNLASWRRHMPTSCSDVIINDANVQEWLPDVPQEYFKLPGPEEKLDFIRHGLLYHHGGLVMKREVILTESLETFMEIAASVDIFSSAEEGSGTRCGGSFQANQILGGRQASHYHGVAWHVVKEALTKHCPLADRNKEIICCFDADVSCHIPGGSLGEGMSIKVKRWFEAADFPVESHCLWGQHSVRPAYFQYVLDHKPKLHDAMQYFTHKRQMELLNRTAFFVPFEQRSCEEFLETETVVGAVYMKSFGRTSSSGSLGCPIG</sequence>
<dbReference type="Gene3D" id="3.90.550.20">
    <property type="match status" value="1"/>
</dbReference>
<dbReference type="PANTHER" id="PTHR32385">
    <property type="entry name" value="MANNOSYL PHOSPHORYLINOSITOL CERAMIDE SYNTHASE"/>
    <property type="match status" value="1"/>
</dbReference>
<comment type="caution">
    <text evidence="3">The sequence shown here is derived from an EMBL/GenBank/DDBJ whole genome shotgun (WGS) entry which is preliminary data.</text>
</comment>
<reference evidence="3 4" key="1">
    <citation type="submission" date="2024-02" db="EMBL/GenBank/DDBJ databases">
        <authorList>
            <person name="Chen Y."/>
            <person name="Shah S."/>
            <person name="Dougan E. K."/>
            <person name="Thang M."/>
            <person name="Chan C."/>
        </authorList>
    </citation>
    <scope>NUCLEOTIDE SEQUENCE [LARGE SCALE GENOMIC DNA]</scope>
</reference>
<protein>
    <submittedName>
        <fullName evidence="3">Uncharacterized protein</fullName>
    </submittedName>
</protein>
<keyword evidence="4" id="KW-1185">Reference proteome</keyword>
<accession>A0ABP0MW39</accession>
<evidence type="ECO:0000256" key="1">
    <source>
        <dbReference type="ARBA" id="ARBA00022679"/>
    </source>
</evidence>
<organism evidence="3 4">
    <name type="scientific">Durusdinium trenchii</name>
    <dbReference type="NCBI Taxonomy" id="1381693"/>
    <lineage>
        <taxon>Eukaryota</taxon>
        <taxon>Sar</taxon>
        <taxon>Alveolata</taxon>
        <taxon>Dinophyceae</taxon>
        <taxon>Suessiales</taxon>
        <taxon>Symbiodiniaceae</taxon>
        <taxon>Durusdinium</taxon>
    </lineage>
</organism>
<proteinExistence type="predicted"/>